<dbReference type="AlphaFoldDB" id="A0A0D2LJV1"/>
<evidence type="ECO:0000313" key="11">
    <source>
        <dbReference type="Proteomes" id="UP000054498"/>
    </source>
</evidence>
<evidence type="ECO:0000256" key="7">
    <source>
        <dbReference type="ARBA" id="ARBA00023125"/>
    </source>
</evidence>
<evidence type="ECO:0000256" key="3">
    <source>
        <dbReference type="ARBA" id="ARBA00022741"/>
    </source>
</evidence>
<keyword evidence="6" id="KW-0067">ATP-binding</keyword>
<evidence type="ECO:0000256" key="6">
    <source>
        <dbReference type="ARBA" id="ARBA00022840"/>
    </source>
</evidence>
<organism evidence="10 11">
    <name type="scientific">Monoraphidium neglectum</name>
    <dbReference type="NCBI Taxonomy" id="145388"/>
    <lineage>
        <taxon>Eukaryota</taxon>
        <taxon>Viridiplantae</taxon>
        <taxon>Chlorophyta</taxon>
        <taxon>core chlorophytes</taxon>
        <taxon>Chlorophyceae</taxon>
        <taxon>CS clade</taxon>
        <taxon>Sphaeropleales</taxon>
        <taxon>Selenastraceae</taxon>
        <taxon>Monoraphidium</taxon>
    </lineage>
</organism>
<evidence type="ECO:0000256" key="5">
    <source>
        <dbReference type="ARBA" id="ARBA00022806"/>
    </source>
</evidence>
<dbReference type="Pfam" id="PF00271">
    <property type="entry name" value="Helicase_C"/>
    <property type="match status" value="1"/>
</dbReference>
<evidence type="ECO:0000256" key="1">
    <source>
        <dbReference type="ARBA" id="ARBA00004123"/>
    </source>
</evidence>
<dbReference type="GO" id="GO:0005524">
    <property type="term" value="F:ATP binding"/>
    <property type="evidence" value="ECO:0007669"/>
    <property type="project" value="UniProtKB-KW"/>
</dbReference>
<feature type="domain" description="Helicase C-terminal" evidence="9">
    <location>
        <begin position="3"/>
        <end position="221"/>
    </location>
</feature>
<comment type="subcellular location">
    <subcellularLocation>
        <location evidence="1">Nucleus</location>
    </subcellularLocation>
</comment>
<evidence type="ECO:0000259" key="9">
    <source>
        <dbReference type="PROSITE" id="PS51194"/>
    </source>
</evidence>
<accession>A0A0D2LJV1</accession>
<name>A0A0D2LJV1_9CHLO</name>
<dbReference type="OrthoDB" id="448448at2759"/>
<comment type="similarity">
    <text evidence="2">Belongs to the SNF2/RAD54 helicase family.</text>
</comment>
<dbReference type="Gene3D" id="3.40.50.300">
    <property type="entry name" value="P-loop containing nucleotide triphosphate hydrolases"/>
    <property type="match status" value="1"/>
</dbReference>
<evidence type="ECO:0000256" key="8">
    <source>
        <dbReference type="ARBA" id="ARBA00023242"/>
    </source>
</evidence>
<keyword evidence="11" id="KW-1185">Reference proteome</keyword>
<dbReference type="SUPFAM" id="SSF52540">
    <property type="entry name" value="P-loop containing nucleoside triphosphate hydrolases"/>
    <property type="match status" value="1"/>
</dbReference>
<dbReference type="PANTHER" id="PTHR45797:SF1">
    <property type="entry name" value="HELICASE ARIP4"/>
    <property type="match status" value="1"/>
</dbReference>
<evidence type="ECO:0000256" key="4">
    <source>
        <dbReference type="ARBA" id="ARBA00022801"/>
    </source>
</evidence>
<dbReference type="GO" id="GO:0016887">
    <property type="term" value="F:ATP hydrolysis activity"/>
    <property type="evidence" value="ECO:0007669"/>
    <property type="project" value="InterPro"/>
</dbReference>
<dbReference type="GO" id="GO:0003677">
    <property type="term" value="F:DNA binding"/>
    <property type="evidence" value="ECO:0007669"/>
    <property type="project" value="UniProtKB-KW"/>
</dbReference>
<dbReference type="GeneID" id="25733397"/>
<proteinExistence type="inferred from homology"/>
<dbReference type="PROSITE" id="PS51194">
    <property type="entry name" value="HELICASE_CTER"/>
    <property type="match status" value="1"/>
</dbReference>
<dbReference type="EMBL" id="KK105801">
    <property type="protein sequence ID" value="KIY92254.1"/>
    <property type="molecule type" value="Genomic_DNA"/>
</dbReference>
<sequence length="224" mass="25315">MALVRQLVERACVGGGERLVLFAKRIDVLDLLQGMLETAHSRQRRRLVAAQRPWGGLWGGGGQAEAWLQQARALAGAVDSCMEDFGWRLDRAGAEGEVLRLEGATSSAERARLIKAFNHPNGRAKARLFASVFLLSTRAGSVGINLVSATRLVLMDVDWNPVHNEQAVSRIWRYGQTRPCFIYRLLHKATLEERIYDRTLAKEELFARAKQAWVTRWRAPRRRV</sequence>
<dbReference type="SMART" id="SM00490">
    <property type="entry name" value="HELICc"/>
    <property type="match status" value="1"/>
</dbReference>
<dbReference type="InterPro" id="IPR044574">
    <property type="entry name" value="ARIP4-like"/>
</dbReference>
<dbReference type="RefSeq" id="XP_013891274.1">
    <property type="nucleotide sequence ID" value="XM_014035820.1"/>
</dbReference>
<dbReference type="STRING" id="145388.A0A0D2LJV1"/>
<keyword evidence="7" id="KW-0238">DNA-binding</keyword>
<dbReference type="PANTHER" id="PTHR45797">
    <property type="entry name" value="RAD54-LIKE"/>
    <property type="match status" value="1"/>
</dbReference>
<dbReference type="InterPro" id="IPR001650">
    <property type="entry name" value="Helicase_C-like"/>
</dbReference>
<dbReference type="EC" id="3.6.1.-" evidence="10"/>
<dbReference type="InterPro" id="IPR027417">
    <property type="entry name" value="P-loop_NTPase"/>
</dbReference>
<keyword evidence="3" id="KW-0547">Nucleotide-binding</keyword>
<dbReference type="CDD" id="cd18793">
    <property type="entry name" value="SF2_C_SNF"/>
    <property type="match status" value="1"/>
</dbReference>
<keyword evidence="5 10" id="KW-0347">Helicase</keyword>
<dbReference type="InterPro" id="IPR049730">
    <property type="entry name" value="SNF2/RAD54-like_C"/>
</dbReference>
<reference evidence="10 11" key="1">
    <citation type="journal article" date="2013" name="BMC Genomics">
        <title>Reconstruction of the lipid metabolism for the microalga Monoraphidium neglectum from its genome sequence reveals characteristics suitable for biofuel production.</title>
        <authorList>
            <person name="Bogen C."/>
            <person name="Al-Dilaimi A."/>
            <person name="Albersmeier A."/>
            <person name="Wichmann J."/>
            <person name="Grundmann M."/>
            <person name="Rupp O."/>
            <person name="Lauersen K.J."/>
            <person name="Blifernez-Klassen O."/>
            <person name="Kalinowski J."/>
            <person name="Goesmann A."/>
            <person name="Mussgnug J.H."/>
            <person name="Kruse O."/>
        </authorList>
    </citation>
    <scope>NUCLEOTIDE SEQUENCE [LARGE SCALE GENOMIC DNA]</scope>
    <source>
        <strain evidence="10 11">SAG 48.87</strain>
    </source>
</reference>
<evidence type="ECO:0000256" key="2">
    <source>
        <dbReference type="ARBA" id="ARBA00007025"/>
    </source>
</evidence>
<dbReference type="GO" id="GO:0005634">
    <property type="term" value="C:nucleus"/>
    <property type="evidence" value="ECO:0007669"/>
    <property type="project" value="UniProtKB-SubCell"/>
</dbReference>
<dbReference type="GO" id="GO:0004386">
    <property type="term" value="F:helicase activity"/>
    <property type="evidence" value="ECO:0007669"/>
    <property type="project" value="UniProtKB-KW"/>
</dbReference>
<protein>
    <submittedName>
        <fullName evidence="10">Helicase ARIP4</fullName>
        <ecNumber evidence="10">3.6.1.-</ecNumber>
    </submittedName>
</protein>
<dbReference type="KEGG" id="mng:MNEG_15709"/>
<gene>
    <name evidence="10" type="ORF">MNEG_15709</name>
</gene>
<keyword evidence="4 10" id="KW-0378">Hydrolase</keyword>
<keyword evidence="8" id="KW-0539">Nucleus</keyword>
<dbReference type="Proteomes" id="UP000054498">
    <property type="component" value="Unassembled WGS sequence"/>
</dbReference>
<evidence type="ECO:0000313" key="10">
    <source>
        <dbReference type="EMBL" id="KIY92254.1"/>
    </source>
</evidence>